<organism evidence="1">
    <name type="scientific">Pseudogemmatithrix spongiicola</name>
    <dbReference type="NCBI Taxonomy" id="3062599"/>
    <lineage>
        <taxon>Bacteria</taxon>
        <taxon>Pseudomonadati</taxon>
        <taxon>Gemmatimonadota</taxon>
        <taxon>Gemmatimonadia</taxon>
        <taxon>Gemmatimonadales</taxon>
        <taxon>Gemmatimonadaceae</taxon>
        <taxon>Pseudogemmatithrix</taxon>
    </lineage>
</organism>
<dbReference type="EMBL" id="CP130613">
    <property type="protein sequence ID" value="WKW15986.1"/>
    <property type="molecule type" value="Genomic_DNA"/>
</dbReference>
<dbReference type="KEGG" id="pspc:Strain318_002394"/>
<name>A0AA49Q6G0_9BACT</name>
<evidence type="ECO:0008006" key="4">
    <source>
        <dbReference type="Google" id="ProtNLM"/>
    </source>
</evidence>
<dbReference type="Proteomes" id="UP001229955">
    <property type="component" value="Chromosome"/>
</dbReference>
<evidence type="ECO:0000313" key="3">
    <source>
        <dbReference type="Proteomes" id="UP001229955"/>
    </source>
</evidence>
<evidence type="ECO:0000313" key="2">
    <source>
        <dbReference type="EMBL" id="WKW15986.1"/>
    </source>
</evidence>
<dbReference type="RefSeq" id="WP_367885942.1">
    <property type="nucleotide sequence ID" value="NZ_CP130612.1"/>
</dbReference>
<dbReference type="EMBL" id="CP130612">
    <property type="protein sequence ID" value="WKW13080.1"/>
    <property type="molecule type" value="Genomic_DNA"/>
</dbReference>
<accession>A0AA49Q6G0</accession>
<gene>
    <name evidence="1" type="ORF">Strain138_002395</name>
    <name evidence="2" type="ORF">Strain318_002394</name>
</gene>
<dbReference type="AlphaFoldDB" id="A0AA49Q6G0"/>
<reference evidence="1" key="1">
    <citation type="submission" date="2023-07" db="EMBL/GenBank/DDBJ databases">
        <authorList>
            <person name="Haufschild T."/>
            <person name="Kallscheuer N."/>
            <person name="Hammer J."/>
            <person name="Kohn T."/>
            <person name="Kabuu M."/>
            <person name="Jogler M."/>
            <person name="Wohfarth N."/>
            <person name="Heuer A."/>
            <person name="Rohde M."/>
            <person name="van Teeseling M.C.F."/>
            <person name="Jogler C."/>
        </authorList>
    </citation>
    <scope>NUCLEOTIDE SEQUENCE</scope>
    <source>
        <strain evidence="1">Strain 138</strain>
        <strain evidence="2">Strain 318</strain>
    </source>
</reference>
<proteinExistence type="predicted"/>
<accession>A0AA49Q8P2</accession>
<sequence>MSATVDPLVPLALLEAVRTVDLPDEELETEFVEELRIKRFGLSDTVHAQIRRYHEAVKRGQRPTEDEAAGIARLIGRRPDAEAVFREAGRNVARRTYQRVPALTKKLTHLLPSLLARPLALAQIRKIGQRYLGGDVRRVGASIHLDVKSSVTLDAAAKQVGCTFYEAALRELMQQLVDGVGAVEHVRCASRGEGTCEWRAQWRAVR</sequence>
<evidence type="ECO:0000313" key="1">
    <source>
        <dbReference type="EMBL" id="WKW13080.1"/>
    </source>
</evidence>
<protein>
    <recommendedName>
        <fullName evidence="4">4-vinyl reductase 4VR domain-containing protein</fullName>
    </recommendedName>
</protein>
<keyword evidence="3" id="KW-1185">Reference proteome</keyword>